<evidence type="ECO:0000313" key="3">
    <source>
        <dbReference type="Proteomes" id="UP000237983"/>
    </source>
</evidence>
<gene>
    <name evidence="2" type="ORF">B0I08_101116</name>
</gene>
<name>A0A2T0VID8_9MICO</name>
<feature type="compositionally biased region" description="Low complexity" evidence="1">
    <location>
        <begin position="1"/>
        <end position="13"/>
    </location>
</feature>
<feature type="region of interest" description="Disordered" evidence="1">
    <location>
        <begin position="1"/>
        <end position="55"/>
    </location>
</feature>
<evidence type="ECO:0000256" key="1">
    <source>
        <dbReference type="SAM" id="MobiDB-lite"/>
    </source>
</evidence>
<reference evidence="2 3" key="1">
    <citation type="submission" date="2018-03" db="EMBL/GenBank/DDBJ databases">
        <title>Genomic Encyclopedia of Type Strains, Phase III (KMG-III): the genomes of soil and plant-associated and newly described type strains.</title>
        <authorList>
            <person name="Whitman W."/>
        </authorList>
    </citation>
    <scope>NUCLEOTIDE SEQUENCE [LARGE SCALE GENOMIC DNA]</scope>
    <source>
        <strain evidence="2 3">CGMCC 1.12484</strain>
    </source>
</reference>
<dbReference type="Proteomes" id="UP000237983">
    <property type="component" value="Unassembled WGS sequence"/>
</dbReference>
<sequence>MTTSSGSESTPTSDAATEDEFEKTAALPDGSGTDAASGDEEQDTTSGGAPEDPDN</sequence>
<comment type="caution">
    <text evidence="2">The sequence shown here is derived from an EMBL/GenBank/DDBJ whole genome shotgun (WGS) entry which is preliminary data.</text>
</comment>
<organism evidence="2 3">
    <name type="scientific">Glaciihabitans tibetensis</name>
    <dbReference type="NCBI Taxonomy" id="1266600"/>
    <lineage>
        <taxon>Bacteria</taxon>
        <taxon>Bacillati</taxon>
        <taxon>Actinomycetota</taxon>
        <taxon>Actinomycetes</taxon>
        <taxon>Micrococcales</taxon>
        <taxon>Microbacteriaceae</taxon>
        <taxon>Glaciihabitans</taxon>
    </lineage>
</organism>
<protein>
    <submittedName>
        <fullName evidence="2">Uncharacterized protein</fullName>
    </submittedName>
</protein>
<accession>A0A2T0VID8</accession>
<keyword evidence="3" id="KW-1185">Reference proteome</keyword>
<evidence type="ECO:0000313" key="2">
    <source>
        <dbReference type="EMBL" id="PRY69994.1"/>
    </source>
</evidence>
<dbReference type="EMBL" id="PVTL01000001">
    <property type="protein sequence ID" value="PRY69994.1"/>
    <property type="molecule type" value="Genomic_DNA"/>
</dbReference>
<dbReference type="AlphaFoldDB" id="A0A2T0VID8"/>
<dbReference type="RefSeq" id="WP_181243199.1">
    <property type="nucleotide sequence ID" value="NZ_PVTL01000001.1"/>
</dbReference>
<proteinExistence type="predicted"/>